<keyword evidence="2" id="KW-1185">Reference proteome</keyword>
<dbReference type="OrthoDB" id="71310at2759"/>
<reference evidence="1" key="1">
    <citation type="submission" date="2021-03" db="EMBL/GenBank/DDBJ databases">
        <authorList>
            <person name="Li Z."/>
            <person name="Yang C."/>
        </authorList>
    </citation>
    <scope>NUCLEOTIDE SEQUENCE</scope>
    <source>
        <strain evidence="1">Dzin_1.0</strain>
        <tissue evidence="1">Leaf</tissue>
    </source>
</reference>
<comment type="caution">
    <text evidence="1">The sequence shown here is derived from an EMBL/GenBank/DDBJ whole genome shotgun (WGS) entry which is preliminary data.</text>
</comment>
<protein>
    <recommendedName>
        <fullName evidence="3">Ubiquitin-like domain-containing protein</fullName>
    </recommendedName>
</protein>
<accession>A0A9D5D563</accession>
<organism evidence="1 2">
    <name type="scientific">Dioscorea zingiberensis</name>
    <dbReference type="NCBI Taxonomy" id="325984"/>
    <lineage>
        <taxon>Eukaryota</taxon>
        <taxon>Viridiplantae</taxon>
        <taxon>Streptophyta</taxon>
        <taxon>Embryophyta</taxon>
        <taxon>Tracheophyta</taxon>
        <taxon>Spermatophyta</taxon>
        <taxon>Magnoliopsida</taxon>
        <taxon>Liliopsida</taxon>
        <taxon>Dioscoreales</taxon>
        <taxon>Dioscoreaceae</taxon>
        <taxon>Dioscorea</taxon>
    </lineage>
</organism>
<name>A0A9D5D563_9LILI</name>
<reference evidence="1" key="2">
    <citation type="journal article" date="2022" name="Hortic Res">
        <title>The genome of Dioscorea zingiberensis sheds light on the biosynthesis, origin and evolution of the medicinally important diosgenin saponins.</title>
        <authorList>
            <person name="Li Y."/>
            <person name="Tan C."/>
            <person name="Li Z."/>
            <person name="Guo J."/>
            <person name="Li S."/>
            <person name="Chen X."/>
            <person name="Wang C."/>
            <person name="Dai X."/>
            <person name="Yang H."/>
            <person name="Song W."/>
            <person name="Hou L."/>
            <person name="Xu J."/>
            <person name="Tong Z."/>
            <person name="Xu A."/>
            <person name="Yuan X."/>
            <person name="Wang W."/>
            <person name="Yang Q."/>
            <person name="Chen L."/>
            <person name="Sun Z."/>
            <person name="Wang K."/>
            <person name="Pan B."/>
            <person name="Chen J."/>
            <person name="Bao Y."/>
            <person name="Liu F."/>
            <person name="Qi X."/>
            <person name="Gang D.R."/>
            <person name="Wen J."/>
            <person name="Li J."/>
        </authorList>
    </citation>
    <scope>NUCLEOTIDE SEQUENCE</scope>
    <source>
        <strain evidence="1">Dzin_1.0</strain>
    </source>
</reference>
<evidence type="ECO:0000313" key="2">
    <source>
        <dbReference type="Proteomes" id="UP001085076"/>
    </source>
</evidence>
<proteinExistence type="predicted"/>
<evidence type="ECO:0000313" key="1">
    <source>
        <dbReference type="EMBL" id="KAJ0985376.1"/>
    </source>
</evidence>
<dbReference type="AlphaFoldDB" id="A0A9D5D563"/>
<dbReference type="Proteomes" id="UP001085076">
    <property type="component" value="Miscellaneous, Linkage group lg01"/>
</dbReference>
<sequence length="157" mass="17519">MEEEREVEIILKAVRILLPSIIKACDLRKLVASKCALPADQLKLVLRGKTLHDKKNDRDDGDDVLVRLENGGKAVADRNECGEVKPLKQQKAEKKDYEELERGREIIKGGIELKDQSSVLHSQPKCFVGTRAYIAPEVLRHSDTMTNEASGMVVNGD</sequence>
<gene>
    <name evidence="1" type="ORF">J5N97_003732</name>
</gene>
<evidence type="ECO:0008006" key="3">
    <source>
        <dbReference type="Google" id="ProtNLM"/>
    </source>
</evidence>
<dbReference type="EMBL" id="JAGGNH010000001">
    <property type="protein sequence ID" value="KAJ0985376.1"/>
    <property type="molecule type" value="Genomic_DNA"/>
</dbReference>